<keyword evidence="8 11" id="KW-0718">Serine biosynthesis</keyword>
<dbReference type="SUPFAM" id="SSF52283">
    <property type="entry name" value="Formate/glycerate dehydrogenase catalytic domain-like"/>
    <property type="match status" value="1"/>
</dbReference>
<dbReference type="SUPFAM" id="SSF55021">
    <property type="entry name" value="ACT-like"/>
    <property type="match status" value="1"/>
</dbReference>
<name>A0ABU5CJ31_9BACI</name>
<evidence type="ECO:0000256" key="3">
    <source>
        <dbReference type="ARBA" id="ARBA00005854"/>
    </source>
</evidence>
<protein>
    <recommendedName>
        <fullName evidence="4 11">D-3-phosphoglycerate dehydrogenase</fullName>
        <ecNumber evidence="11">1.1.1.95</ecNumber>
    </recommendedName>
</protein>
<dbReference type="InterPro" id="IPR029752">
    <property type="entry name" value="D-isomer_DH_CS1"/>
</dbReference>
<dbReference type="CDD" id="cd12173">
    <property type="entry name" value="PGDH_4"/>
    <property type="match status" value="1"/>
</dbReference>
<evidence type="ECO:0000259" key="12">
    <source>
        <dbReference type="PROSITE" id="PS51671"/>
    </source>
</evidence>
<gene>
    <name evidence="13" type="primary">serA</name>
    <name evidence="13" type="ORF">P5G51_014065</name>
</gene>
<dbReference type="PANTHER" id="PTHR42789">
    <property type="entry name" value="D-ISOMER SPECIFIC 2-HYDROXYACID DEHYDROGENASE FAMILY PROTEIN (AFU_ORTHOLOGUE AFUA_6G10090)"/>
    <property type="match status" value="1"/>
</dbReference>
<dbReference type="Pfam" id="PF01842">
    <property type="entry name" value="ACT"/>
    <property type="match status" value="1"/>
</dbReference>
<evidence type="ECO:0000256" key="2">
    <source>
        <dbReference type="ARBA" id="ARBA00005216"/>
    </source>
</evidence>
<dbReference type="Proteomes" id="UP001228376">
    <property type="component" value="Unassembled WGS sequence"/>
</dbReference>
<evidence type="ECO:0000256" key="9">
    <source>
        <dbReference type="ARBA" id="ARBA00048126"/>
    </source>
</evidence>
<comment type="similarity">
    <text evidence="3 11">Belongs to the D-isomer specific 2-hydroxyacid dehydrogenase family.</text>
</comment>
<evidence type="ECO:0000256" key="10">
    <source>
        <dbReference type="ARBA" id="ARBA00048731"/>
    </source>
</evidence>
<evidence type="ECO:0000256" key="5">
    <source>
        <dbReference type="ARBA" id="ARBA00022605"/>
    </source>
</evidence>
<comment type="pathway">
    <text evidence="2 11">Amino-acid biosynthesis; L-serine biosynthesis; L-serine from 3-phospho-D-glycerate: step 1/3.</text>
</comment>
<evidence type="ECO:0000313" key="13">
    <source>
        <dbReference type="EMBL" id="MDY0406363.1"/>
    </source>
</evidence>
<dbReference type="RefSeq" id="WP_306066988.1">
    <property type="nucleotide sequence ID" value="NZ_JAROCA020000001.1"/>
</dbReference>
<evidence type="ECO:0000256" key="1">
    <source>
        <dbReference type="ARBA" id="ARBA00003800"/>
    </source>
</evidence>
<dbReference type="Pfam" id="PF02826">
    <property type="entry name" value="2-Hacid_dh_C"/>
    <property type="match status" value="1"/>
</dbReference>
<dbReference type="EC" id="1.1.1.95" evidence="11"/>
<dbReference type="Pfam" id="PF19304">
    <property type="entry name" value="PGDH_inter"/>
    <property type="match status" value="1"/>
</dbReference>
<dbReference type="NCBIfam" id="TIGR01327">
    <property type="entry name" value="PGDH"/>
    <property type="match status" value="1"/>
</dbReference>
<dbReference type="PANTHER" id="PTHR42789:SF1">
    <property type="entry name" value="D-ISOMER SPECIFIC 2-HYDROXYACID DEHYDROGENASE FAMILY PROTEIN (AFU_ORTHOLOGUE AFUA_6G10090)"/>
    <property type="match status" value="1"/>
</dbReference>
<keyword evidence="14" id="KW-1185">Reference proteome</keyword>
<keyword evidence="7 11" id="KW-0520">NAD</keyword>
<dbReference type="EMBL" id="JAROCA020000001">
    <property type="protein sequence ID" value="MDY0406363.1"/>
    <property type="molecule type" value="Genomic_DNA"/>
</dbReference>
<dbReference type="Gene3D" id="3.40.50.720">
    <property type="entry name" value="NAD(P)-binding Rossmann-like Domain"/>
    <property type="match status" value="2"/>
</dbReference>
<dbReference type="SUPFAM" id="SSF51735">
    <property type="entry name" value="NAD(P)-binding Rossmann-fold domains"/>
    <property type="match status" value="1"/>
</dbReference>
<dbReference type="InterPro" id="IPR006139">
    <property type="entry name" value="D-isomer_2_OHA_DH_cat_dom"/>
</dbReference>
<dbReference type="InterPro" id="IPR050857">
    <property type="entry name" value="D-2-hydroxyacid_DH"/>
</dbReference>
<reference evidence="13 14" key="1">
    <citation type="submission" date="2023-10" db="EMBL/GenBank/DDBJ databases">
        <title>179-bfca-hs.</title>
        <authorList>
            <person name="Miliotis G."/>
            <person name="Sengupta P."/>
            <person name="Hameed A."/>
            <person name="Chuvochina M."/>
            <person name="Mcdonagh F."/>
            <person name="Simpson A.C."/>
            <person name="Singh N.K."/>
            <person name="Rekha P.D."/>
            <person name="Raman K."/>
            <person name="Hugenholtz P."/>
            <person name="Venkateswaran K."/>
        </authorList>
    </citation>
    <scope>NUCLEOTIDE SEQUENCE [LARGE SCALE GENOMIC DNA]</scope>
    <source>
        <strain evidence="13 14">179-BFC-A-HS</strain>
    </source>
</reference>
<feature type="domain" description="ACT" evidence="12">
    <location>
        <begin position="457"/>
        <end position="529"/>
    </location>
</feature>
<evidence type="ECO:0000256" key="8">
    <source>
        <dbReference type="ARBA" id="ARBA00023299"/>
    </source>
</evidence>
<comment type="catalytic activity">
    <reaction evidence="10 11">
        <text>(2R)-3-phosphoglycerate + NAD(+) = 3-phosphooxypyruvate + NADH + H(+)</text>
        <dbReference type="Rhea" id="RHEA:12641"/>
        <dbReference type="ChEBI" id="CHEBI:15378"/>
        <dbReference type="ChEBI" id="CHEBI:18110"/>
        <dbReference type="ChEBI" id="CHEBI:57540"/>
        <dbReference type="ChEBI" id="CHEBI:57945"/>
        <dbReference type="ChEBI" id="CHEBI:58272"/>
        <dbReference type="EC" id="1.1.1.95"/>
    </reaction>
</comment>
<dbReference type="PROSITE" id="PS00065">
    <property type="entry name" value="D_2_HYDROXYACID_DH_1"/>
    <property type="match status" value="1"/>
</dbReference>
<dbReference type="InterPro" id="IPR036291">
    <property type="entry name" value="NAD(P)-bd_dom_sf"/>
</dbReference>
<keyword evidence="5 11" id="KW-0028">Amino-acid biosynthesis</keyword>
<organism evidence="13 14">
    <name type="scientific">Tigheibacillus jepli</name>
    <dbReference type="NCBI Taxonomy" id="3035914"/>
    <lineage>
        <taxon>Bacteria</taxon>
        <taxon>Bacillati</taxon>
        <taxon>Bacillota</taxon>
        <taxon>Bacilli</taxon>
        <taxon>Bacillales</taxon>
        <taxon>Bacillaceae</taxon>
        <taxon>Tigheibacillus</taxon>
    </lineage>
</organism>
<evidence type="ECO:0000256" key="4">
    <source>
        <dbReference type="ARBA" id="ARBA00021582"/>
    </source>
</evidence>
<evidence type="ECO:0000256" key="6">
    <source>
        <dbReference type="ARBA" id="ARBA00023002"/>
    </source>
</evidence>
<dbReference type="Pfam" id="PF00389">
    <property type="entry name" value="2-Hacid_dh"/>
    <property type="match status" value="1"/>
</dbReference>
<evidence type="ECO:0000313" key="14">
    <source>
        <dbReference type="Proteomes" id="UP001228376"/>
    </source>
</evidence>
<proteinExistence type="inferred from homology"/>
<dbReference type="InterPro" id="IPR002912">
    <property type="entry name" value="ACT_dom"/>
</dbReference>
<comment type="catalytic activity">
    <reaction evidence="9">
        <text>(R)-2-hydroxyglutarate + NAD(+) = 2-oxoglutarate + NADH + H(+)</text>
        <dbReference type="Rhea" id="RHEA:49612"/>
        <dbReference type="ChEBI" id="CHEBI:15378"/>
        <dbReference type="ChEBI" id="CHEBI:15801"/>
        <dbReference type="ChEBI" id="CHEBI:16810"/>
        <dbReference type="ChEBI" id="CHEBI:57540"/>
        <dbReference type="ChEBI" id="CHEBI:57945"/>
        <dbReference type="EC" id="1.1.1.399"/>
    </reaction>
</comment>
<comment type="function">
    <text evidence="1">Catalyzes the reversible oxidation of 3-phospho-D-glycerate to 3-phosphonooxypyruvate, the first step of the phosphorylated L-serine biosynthesis pathway. Also catalyzes the reversible oxidation of 2-hydroxyglutarate to 2-oxoglutarate.</text>
</comment>
<dbReference type="InterPro" id="IPR029009">
    <property type="entry name" value="ASB_dom_sf"/>
</dbReference>
<dbReference type="Gene3D" id="3.30.1330.90">
    <property type="entry name" value="D-3-phosphoglycerate dehydrogenase, domain 3"/>
    <property type="match status" value="1"/>
</dbReference>
<keyword evidence="6 11" id="KW-0560">Oxidoreductase</keyword>
<dbReference type="SUPFAM" id="SSF143548">
    <property type="entry name" value="Serine metabolism enzymes domain"/>
    <property type="match status" value="1"/>
</dbReference>
<dbReference type="CDD" id="cd04902">
    <property type="entry name" value="ACT_3PGDH-xct"/>
    <property type="match status" value="1"/>
</dbReference>
<dbReference type="InterPro" id="IPR029753">
    <property type="entry name" value="D-isomer_DH_CS"/>
</dbReference>
<dbReference type="InterPro" id="IPR045626">
    <property type="entry name" value="PGDH_ASB_dom"/>
</dbReference>
<dbReference type="PROSITE" id="PS00670">
    <property type="entry name" value="D_2_HYDROXYACID_DH_2"/>
    <property type="match status" value="1"/>
</dbReference>
<dbReference type="InterPro" id="IPR006140">
    <property type="entry name" value="D-isomer_DH_NAD-bd"/>
</dbReference>
<evidence type="ECO:0000256" key="11">
    <source>
        <dbReference type="RuleBase" id="RU363003"/>
    </source>
</evidence>
<accession>A0ABU5CJ31</accession>
<dbReference type="Gene3D" id="3.30.70.260">
    <property type="match status" value="1"/>
</dbReference>
<evidence type="ECO:0000256" key="7">
    <source>
        <dbReference type="ARBA" id="ARBA00023027"/>
    </source>
</evidence>
<sequence>MTFRILVADPLSEEGIKPLKCNPKMDVTMQTSLSPEELLEEIPKYDALIVRSQTTVTRKVIEHAKKLKIIGRAGVGTDNIDIDAATEHGIVVVNAPNGNTNSAAEHAMAMLMSLSRNIPQAYYSLKQRQWDRKKFIGTELKGKKLGIVGLGRIGTEVAYRAKGQRMKVIAYDPFLTEEKAEKIGVGYGTLEDVLRSADFITVHTPLLKNTRHLINADSFAIMKTGVHIINCARGGIIDEEALYDAIVAKKVAGAALDVFENEPAIDNKLLTLPEVVATPHLGASTVEAQENVAIDVSHDIARFLNGAVAENPVNLPAISNEHMGKLKPYFTLAEKLGEFLSYLTDDAIEEITLNYAGDITEYEVTPVSRIAIKGLLKKHLGTHVNEVNALYLAEKKDITIHENKTKSAAEGFTNLLRLEIKTAEGKFCAAGTLLNGLGPRIVHVGEFHVDVTPEGHIVLIHHRDQPGVIGKMGNLLGKHHINIATMQVDRSDAGGNAIMMLKVDRHLKQESIDALKALPEIQDVRTIDF</sequence>
<comment type="caution">
    <text evidence="13">The sequence shown here is derived from an EMBL/GenBank/DDBJ whole genome shotgun (WGS) entry which is preliminary data.</text>
</comment>
<dbReference type="PROSITE" id="PS51671">
    <property type="entry name" value="ACT"/>
    <property type="match status" value="1"/>
</dbReference>
<dbReference type="InterPro" id="IPR045865">
    <property type="entry name" value="ACT-like_dom_sf"/>
</dbReference>
<dbReference type="InterPro" id="IPR006236">
    <property type="entry name" value="PGDH"/>
</dbReference>
<dbReference type="GO" id="GO:0004617">
    <property type="term" value="F:phosphoglycerate dehydrogenase activity"/>
    <property type="evidence" value="ECO:0007669"/>
    <property type="project" value="UniProtKB-EC"/>
</dbReference>